<dbReference type="RefSeq" id="WP_280629967.1">
    <property type="nucleotide sequence ID" value="NZ_CP123498.1"/>
</dbReference>
<accession>A0AA95K501</accession>
<feature type="region of interest" description="Disordered" evidence="1">
    <location>
        <begin position="15"/>
        <end position="63"/>
    </location>
</feature>
<feature type="compositionally biased region" description="Polar residues" evidence="1">
    <location>
        <begin position="37"/>
        <end position="63"/>
    </location>
</feature>
<organism evidence="2 3">
    <name type="scientific">Arsenophonus nasoniae</name>
    <name type="common">son-killer infecting Nasonia vitripennis</name>
    <dbReference type="NCBI Taxonomy" id="638"/>
    <lineage>
        <taxon>Bacteria</taxon>
        <taxon>Pseudomonadati</taxon>
        <taxon>Pseudomonadota</taxon>
        <taxon>Gammaproteobacteria</taxon>
        <taxon>Enterobacterales</taxon>
        <taxon>Morganellaceae</taxon>
        <taxon>Arsenophonus</taxon>
    </lineage>
</organism>
<gene>
    <name evidence="2" type="ORF">QE207_08055</name>
</gene>
<reference evidence="2" key="1">
    <citation type="submission" date="2023-04" db="EMBL/GenBank/DDBJ databases">
        <title>Genome dynamics across the evolutionary transition to endosymbiosis.</title>
        <authorList>
            <person name="Siozios S."/>
            <person name="Nadal-Jimenez P."/>
            <person name="Azagi T."/>
            <person name="Sprong H."/>
            <person name="Frost C.L."/>
            <person name="Parratt S.R."/>
            <person name="Taylor G."/>
            <person name="Brettell L."/>
            <person name="Lew K.C."/>
            <person name="Croft L."/>
            <person name="King K.C."/>
            <person name="Brockhurst M.A."/>
            <person name="Hypsa V."/>
            <person name="Novakova E."/>
            <person name="Darby A.C."/>
            <person name="Hurst G.D.D."/>
        </authorList>
    </citation>
    <scope>NUCLEOTIDE SEQUENCE</scope>
    <source>
        <strain evidence="2">AIh</strain>
    </source>
</reference>
<evidence type="ECO:0000313" key="3">
    <source>
        <dbReference type="Proteomes" id="UP001177597"/>
    </source>
</evidence>
<sequence>MNLFERLLDRRLCDQQGGDAGGVNTPTEKPAAAVNTPPANSNDNETTNKSVEVKPNNATENPINSPYKYDFKVSEGQQLDVTAVKAFEPIARELDLSNEQAQKMVDLYGAKIMPQVIKQQAEQWQQQIDSWVKTVNEDQQLGSVESINHAQKALEKFGSPDLKQYLNDTGLGNHPELIRVFANIGQAMAEDNMVTGNNNGQISAADVLFGDSK</sequence>
<protein>
    <submittedName>
        <fullName evidence="2">Peptidase</fullName>
    </submittedName>
</protein>
<dbReference type="Proteomes" id="UP001177597">
    <property type="component" value="Chromosome"/>
</dbReference>
<name>A0AA95K501_9GAMM</name>
<dbReference type="EMBL" id="CP123498">
    <property type="protein sequence ID" value="WGL96480.1"/>
    <property type="molecule type" value="Genomic_DNA"/>
</dbReference>
<evidence type="ECO:0000256" key="1">
    <source>
        <dbReference type="SAM" id="MobiDB-lite"/>
    </source>
</evidence>
<dbReference type="AlphaFoldDB" id="A0AA95K501"/>
<evidence type="ECO:0000313" key="2">
    <source>
        <dbReference type="EMBL" id="WGL96480.1"/>
    </source>
</evidence>
<proteinExistence type="predicted"/>